<dbReference type="GeneID" id="104709598"/>
<keyword evidence="5" id="KW-0732">Signal</keyword>
<organism evidence="8 9">
    <name type="scientific">Camelina sativa</name>
    <name type="common">False flax</name>
    <name type="synonym">Myagrum sativum</name>
    <dbReference type="NCBI Taxonomy" id="90675"/>
    <lineage>
        <taxon>Eukaryota</taxon>
        <taxon>Viridiplantae</taxon>
        <taxon>Streptophyta</taxon>
        <taxon>Embryophyta</taxon>
        <taxon>Tracheophyta</taxon>
        <taxon>Spermatophyta</taxon>
        <taxon>Magnoliopsida</taxon>
        <taxon>eudicotyledons</taxon>
        <taxon>Gunneridae</taxon>
        <taxon>Pentapetalae</taxon>
        <taxon>rosids</taxon>
        <taxon>malvids</taxon>
        <taxon>Brassicales</taxon>
        <taxon>Brassicaceae</taxon>
        <taxon>Camelineae</taxon>
        <taxon>Camelina</taxon>
    </lineage>
</organism>
<evidence type="ECO:0000256" key="3">
    <source>
        <dbReference type="ARBA" id="ARBA00022471"/>
    </source>
</evidence>
<keyword evidence="7" id="KW-0472">Membrane</keyword>
<dbReference type="InterPro" id="IPR010264">
    <property type="entry name" value="Self-incomp_S1"/>
</dbReference>
<dbReference type="PANTHER" id="PTHR31232">
    <property type="match status" value="1"/>
</dbReference>
<keyword evidence="7" id="KW-0812">Transmembrane</keyword>
<dbReference type="RefSeq" id="XP_019084712.1">
    <property type="nucleotide sequence ID" value="XM_019229167.1"/>
</dbReference>
<comment type="similarity">
    <text evidence="2 6">Belongs to the plant self-incompatibility (S1) protein family.</text>
</comment>
<dbReference type="Proteomes" id="UP000694864">
    <property type="component" value="Chromosome 8"/>
</dbReference>
<dbReference type="PANTHER" id="PTHR31232:SF168">
    <property type="entry name" value="S-PROTEIN HOMOLOG 24-RELATED"/>
    <property type="match status" value="1"/>
</dbReference>
<name>A0ABM1QD74_CAMSA</name>
<evidence type="ECO:0000256" key="2">
    <source>
        <dbReference type="ARBA" id="ARBA00005581"/>
    </source>
</evidence>
<evidence type="ECO:0000313" key="9">
    <source>
        <dbReference type="RefSeq" id="XP_019084712.1"/>
    </source>
</evidence>
<keyword evidence="3 6" id="KW-0713">Self-incompatibility</keyword>
<evidence type="ECO:0000256" key="4">
    <source>
        <dbReference type="ARBA" id="ARBA00022525"/>
    </source>
</evidence>
<reference evidence="8" key="1">
    <citation type="journal article" date="2014" name="Nat. Commun.">
        <title>The emerging biofuel crop Camelina sativa retains a highly undifferentiated hexaploid genome structure.</title>
        <authorList>
            <person name="Kagale S."/>
            <person name="Koh C."/>
            <person name="Nixon J."/>
            <person name="Bollina V."/>
            <person name="Clarke W.E."/>
            <person name="Tuteja R."/>
            <person name="Spillane C."/>
            <person name="Robinson S.J."/>
            <person name="Links M.G."/>
            <person name="Clarke C."/>
            <person name="Higgins E.E."/>
            <person name="Huebert T."/>
            <person name="Sharpe A.G."/>
            <person name="Parkin I.A."/>
        </authorList>
    </citation>
    <scope>NUCLEOTIDE SEQUENCE [LARGE SCALE GENOMIC DNA]</scope>
    <source>
        <strain evidence="8">cv. DH55</strain>
    </source>
</reference>
<evidence type="ECO:0000256" key="1">
    <source>
        <dbReference type="ARBA" id="ARBA00004613"/>
    </source>
</evidence>
<feature type="transmembrane region" description="Helical" evidence="7">
    <location>
        <begin position="6"/>
        <end position="27"/>
    </location>
</feature>
<proteinExistence type="inferred from homology"/>
<comment type="subcellular location">
    <subcellularLocation>
        <location evidence="1 6">Secreted</location>
    </subcellularLocation>
</comment>
<evidence type="ECO:0000256" key="5">
    <source>
        <dbReference type="ARBA" id="ARBA00022729"/>
    </source>
</evidence>
<gene>
    <name evidence="9" type="primary">LOC104709598</name>
</gene>
<reference evidence="9" key="2">
    <citation type="submission" date="2025-08" db="UniProtKB">
        <authorList>
            <consortium name="RefSeq"/>
        </authorList>
    </citation>
    <scope>IDENTIFICATION</scope>
    <source>
        <tissue evidence="9">Leaf</tissue>
    </source>
</reference>
<accession>A0ABM1QD74</accession>
<evidence type="ECO:0000313" key="8">
    <source>
        <dbReference type="Proteomes" id="UP000694864"/>
    </source>
</evidence>
<dbReference type="Pfam" id="PF05938">
    <property type="entry name" value="Self-incomp_S1"/>
    <property type="match status" value="1"/>
</dbReference>
<keyword evidence="7" id="KW-1133">Transmembrane helix</keyword>
<evidence type="ECO:0000256" key="7">
    <source>
        <dbReference type="SAM" id="Phobius"/>
    </source>
</evidence>
<evidence type="ECO:0000256" key="6">
    <source>
        <dbReference type="RuleBase" id="RU367044"/>
    </source>
</evidence>
<protein>
    <recommendedName>
        <fullName evidence="6">S-protein homolog</fullName>
    </recommendedName>
</protein>
<keyword evidence="4 6" id="KW-0964">Secreted</keyword>
<sequence>MVNSSGINLNSYFCSIFTMIIVMIPLIHSEALQILQAKDSFRSHLTRITIQNDNDYLLGIHCKFRDEDIGFHILGTGELLAWKFHVNYYLSTLYFCGFSQRQINKGVFTIYKASRDFYRCANCKQRKMVFMDIMIFLKRVL</sequence>
<keyword evidence="8" id="KW-1185">Reference proteome</keyword>